<dbReference type="InterPro" id="IPR027417">
    <property type="entry name" value="P-loop_NTPase"/>
</dbReference>
<protein>
    <recommendedName>
        <fullName evidence="4">AIG1-type G domain-containing protein</fullName>
    </recommendedName>
</protein>
<dbReference type="GO" id="GO:0005525">
    <property type="term" value="F:GTP binding"/>
    <property type="evidence" value="ECO:0007669"/>
    <property type="project" value="UniProtKB-KW"/>
</dbReference>
<dbReference type="AlphaFoldDB" id="A0A3B1IF38"/>
<proteinExistence type="inferred from homology"/>
<dbReference type="PROSITE" id="PS51720">
    <property type="entry name" value="G_AIG1"/>
    <property type="match status" value="1"/>
</dbReference>
<organism evidence="5 6">
    <name type="scientific">Astyanax mexicanus</name>
    <name type="common">Blind cave fish</name>
    <name type="synonym">Astyanax fasciatus mexicanus</name>
    <dbReference type="NCBI Taxonomy" id="7994"/>
    <lineage>
        <taxon>Eukaryota</taxon>
        <taxon>Metazoa</taxon>
        <taxon>Chordata</taxon>
        <taxon>Craniata</taxon>
        <taxon>Vertebrata</taxon>
        <taxon>Euteleostomi</taxon>
        <taxon>Actinopterygii</taxon>
        <taxon>Neopterygii</taxon>
        <taxon>Teleostei</taxon>
        <taxon>Ostariophysi</taxon>
        <taxon>Characiformes</taxon>
        <taxon>Characoidei</taxon>
        <taxon>Acestrorhamphidae</taxon>
        <taxon>Acestrorhamphinae</taxon>
        <taxon>Astyanax</taxon>
    </lineage>
</organism>
<reference evidence="6" key="2">
    <citation type="journal article" date="2014" name="Nat. Commun.">
        <title>The cavefish genome reveals candidate genes for eye loss.</title>
        <authorList>
            <person name="McGaugh S.E."/>
            <person name="Gross J.B."/>
            <person name="Aken B."/>
            <person name="Blin M."/>
            <person name="Borowsky R."/>
            <person name="Chalopin D."/>
            <person name="Hinaux H."/>
            <person name="Jeffery W.R."/>
            <person name="Keene A."/>
            <person name="Ma L."/>
            <person name="Minx P."/>
            <person name="Murphy D."/>
            <person name="O'Quin K.E."/>
            <person name="Retaux S."/>
            <person name="Rohner N."/>
            <person name="Searle S.M."/>
            <person name="Stahl B.A."/>
            <person name="Tabin C."/>
            <person name="Volff J.N."/>
            <person name="Yoshizawa M."/>
            <person name="Warren W.C."/>
        </authorList>
    </citation>
    <scope>NUCLEOTIDE SEQUENCE [LARGE SCALE GENOMIC DNA]</scope>
    <source>
        <strain evidence="6">female</strain>
    </source>
</reference>
<keyword evidence="3" id="KW-0342">GTP-binding</keyword>
<keyword evidence="2" id="KW-0547">Nucleotide-binding</keyword>
<dbReference type="Gene3D" id="3.40.50.300">
    <property type="entry name" value="P-loop containing nucleotide triphosphate hydrolases"/>
    <property type="match status" value="1"/>
</dbReference>
<dbReference type="Ensembl" id="ENSAMXT00000029886.1">
    <property type="protein sequence ID" value="ENSAMXP00000028558.1"/>
    <property type="gene ID" value="ENSAMXG00000002562.2"/>
</dbReference>
<dbReference type="FunFam" id="3.40.50.300:FF:000366">
    <property type="entry name" value="GTPase, IMAP family member 2"/>
    <property type="match status" value="1"/>
</dbReference>
<reference evidence="5" key="4">
    <citation type="submission" date="2025-09" db="UniProtKB">
        <authorList>
            <consortium name="Ensembl"/>
        </authorList>
    </citation>
    <scope>IDENTIFICATION</scope>
</reference>
<dbReference type="GeneTree" id="ENSGT01140000282522"/>
<dbReference type="SUPFAM" id="SSF52540">
    <property type="entry name" value="P-loop containing nucleoside triphosphate hydrolases"/>
    <property type="match status" value="1"/>
</dbReference>
<comment type="similarity">
    <text evidence="1">Belongs to the TRAFAC class TrmE-Era-EngA-EngB-Septin-like GTPase superfamily. AIG1/Toc34/Toc159-like paraseptin GTPase family. IAN subfamily.</text>
</comment>
<dbReference type="PANTHER" id="PTHR10903:SF188">
    <property type="entry name" value="GTPASE IMAP FAMILY MEMBER 2-LIKE-RELATED"/>
    <property type="match status" value="1"/>
</dbReference>
<reference evidence="5" key="3">
    <citation type="submission" date="2025-08" db="UniProtKB">
        <authorList>
            <consortium name="Ensembl"/>
        </authorList>
    </citation>
    <scope>IDENTIFICATION</scope>
</reference>
<dbReference type="InterPro" id="IPR006703">
    <property type="entry name" value="G_AIG1"/>
</dbReference>
<evidence type="ECO:0000259" key="4">
    <source>
        <dbReference type="PROSITE" id="PS51720"/>
    </source>
</evidence>
<dbReference type="Bgee" id="ENSAMXG00000002562">
    <property type="expression patterns" value="Expressed in embryo"/>
</dbReference>
<evidence type="ECO:0000313" key="6">
    <source>
        <dbReference type="Proteomes" id="UP000018467"/>
    </source>
</evidence>
<evidence type="ECO:0000256" key="1">
    <source>
        <dbReference type="ARBA" id="ARBA00008535"/>
    </source>
</evidence>
<accession>A0A3B1IF38</accession>
<evidence type="ECO:0000256" key="3">
    <source>
        <dbReference type="ARBA" id="ARBA00023134"/>
    </source>
</evidence>
<name>A0A3B1IF38_ASTMX</name>
<evidence type="ECO:0000256" key="2">
    <source>
        <dbReference type="ARBA" id="ARBA00022741"/>
    </source>
</evidence>
<dbReference type="Pfam" id="PF04548">
    <property type="entry name" value="AIG1"/>
    <property type="match status" value="1"/>
</dbReference>
<dbReference type="Proteomes" id="UP000018467">
    <property type="component" value="Unassembled WGS sequence"/>
</dbReference>
<dbReference type="InterPro" id="IPR045058">
    <property type="entry name" value="GIMA/IAN/Toc"/>
</dbReference>
<sequence>YGVTSMSKEWDCTFFIVPDLRIVLLGKTGSGKSAAGNTILGKRLFKESIYPESVTSKCEKHQAAVEDMTITVIDTPGLFHTSLSEDELKAEIERCLSLSDPGPHVFLLVIRVGRFTEEERTVEWIKKNFGEEAPNYTMVLLRLYR</sequence>
<keyword evidence="6" id="KW-1185">Reference proteome</keyword>
<dbReference type="PANTHER" id="PTHR10903">
    <property type="entry name" value="GTPASE, IMAP FAMILY MEMBER-RELATED"/>
    <property type="match status" value="1"/>
</dbReference>
<reference evidence="6" key="1">
    <citation type="submission" date="2013-03" db="EMBL/GenBank/DDBJ databases">
        <authorList>
            <person name="Jeffery W."/>
            <person name="Warren W."/>
            <person name="Wilson R.K."/>
        </authorList>
    </citation>
    <scope>NUCLEOTIDE SEQUENCE</scope>
    <source>
        <strain evidence="6">female</strain>
    </source>
</reference>
<feature type="domain" description="AIG1-type G" evidence="4">
    <location>
        <begin position="17"/>
        <end position="145"/>
    </location>
</feature>
<evidence type="ECO:0000313" key="5">
    <source>
        <dbReference type="Ensembl" id="ENSAMXP00000028558.1"/>
    </source>
</evidence>